<organism evidence="2 3">
    <name type="scientific">Gloeomargarita lithophora Alchichica-D10</name>
    <dbReference type="NCBI Taxonomy" id="1188229"/>
    <lineage>
        <taxon>Bacteria</taxon>
        <taxon>Bacillati</taxon>
        <taxon>Cyanobacteriota</taxon>
        <taxon>Cyanophyceae</taxon>
        <taxon>Gloeomargaritales</taxon>
        <taxon>Gloeomargaritaceae</taxon>
        <taxon>Gloeomargarita</taxon>
    </lineage>
</organism>
<gene>
    <name evidence="2" type="ORF">GlitD10_2186</name>
</gene>
<protein>
    <submittedName>
        <fullName evidence="2">Uncharacterized protein conserved in cyanobacteria</fullName>
    </submittedName>
</protein>
<dbReference type="InterPro" id="IPR011335">
    <property type="entry name" value="Restrct_endonuc-II-like"/>
</dbReference>
<sequence>MQSRLQTVGFTEFLAWYPANDRRYELINGEIIEMRPTGDHERITAHLVRVIDREIERLGHDWFIPKTACLKPAGDLDGYIPDVMVLDRQELAGEPLWKKASTLTQGRSTPLVVEVVSTNWHDDYAKKLDDYEALGIGEYWIVDYRGLGGRRFIGFPKQPTLTVCTLTSGEYQLAQFRAQDILKSSVFPELKIPAVTILA</sequence>
<proteinExistence type="predicted"/>
<dbReference type="AlphaFoldDB" id="A0A1J0AF35"/>
<dbReference type="Gene3D" id="3.90.1570.10">
    <property type="entry name" value="tt1808, chain A"/>
    <property type="match status" value="1"/>
</dbReference>
<dbReference type="OrthoDB" id="428427at2"/>
<name>A0A1J0AF35_9CYAN</name>
<dbReference type="CDD" id="cd06260">
    <property type="entry name" value="DUF820-like"/>
    <property type="match status" value="1"/>
</dbReference>
<accession>A0A1J0AF35</accession>
<reference evidence="2 3" key="1">
    <citation type="submission" date="2016-10" db="EMBL/GenBank/DDBJ databases">
        <title>Description of Gloeomargarita lithophora gen. nov., sp. nov., a thylakoid-bearing basal-branching cyanobacterium with intracellular carbonates, and proposal for Gloeomargaritales ord. nov.</title>
        <authorList>
            <person name="Moreira D."/>
            <person name="Tavera R."/>
            <person name="Benzerara K."/>
            <person name="Skouri-Panet F."/>
            <person name="Couradeau E."/>
            <person name="Gerard E."/>
            <person name="Loussert C."/>
            <person name="Novelo E."/>
            <person name="Zivanovic Y."/>
            <person name="Lopez-Garcia P."/>
        </authorList>
    </citation>
    <scope>NUCLEOTIDE SEQUENCE [LARGE SCALE GENOMIC DNA]</scope>
    <source>
        <strain evidence="2 3">D10</strain>
    </source>
</reference>
<dbReference type="KEGG" id="glt:GlitD10_2186"/>
<dbReference type="InterPro" id="IPR008538">
    <property type="entry name" value="Uma2"/>
</dbReference>
<feature type="domain" description="Putative restriction endonuclease" evidence="1">
    <location>
        <begin position="11"/>
        <end position="193"/>
    </location>
</feature>
<evidence type="ECO:0000313" key="3">
    <source>
        <dbReference type="Proteomes" id="UP000180235"/>
    </source>
</evidence>
<dbReference type="PANTHER" id="PTHR34107:SF2">
    <property type="entry name" value="SLL0888 PROTEIN"/>
    <property type="match status" value="1"/>
</dbReference>
<dbReference type="PANTHER" id="PTHR34107">
    <property type="entry name" value="SLL0198 PROTEIN-RELATED"/>
    <property type="match status" value="1"/>
</dbReference>
<dbReference type="Pfam" id="PF05685">
    <property type="entry name" value="Uma2"/>
    <property type="match status" value="1"/>
</dbReference>
<dbReference type="RefSeq" id="WP_071454942.1">
    <property type="nucleotide sequence ID" value="NZ_CP017675.1"/>
</dbReference>
<dbReference type="EMBL" id="CP017675">
    <property type="protein sequence ID" value="APB34515.1"/>
    <property type="molecule type" value="Genomic_DNA"/>
</dbReference>
<evidence type="ECO:0000313" key="2">
    <source>
        <dbReference type="EMBL" id="APB34515.1"/>
    </source>
</evidence>
<keyword evidence="3" id="KW-1185">Reference proteome</keyword>
<evidence type="ECO:0000259" key="1">
    <source>
        <dbReference type="Pfam" id="PF05685"/>
    </source>
</evidence>
<dbReference type="STRING" id="1188229.GlitD10_2186"/>
<dbReference type="SUPFAM" id="SSF52980">
    <property type="entry name" value="Restriction endonuclease-like"/>
    <property type="match status" value="1"/>
</dbReference>
<dbReference type="InterPro" id="IPR012296">
    <property type="entry name" value="Nuclease_put_TT1808"/>
</dbReference>
<dbReference type="Proteomes" id="UP000180235">
    <property type="component" value="Chromosome"/>
</dbReference>